<sequence>MGTINVTITLNDQKEEFSIAYVNAVASVAGCSTTRATRLVDNSGIDMTIRSSNIFGRFSHPSLDVQLKCTSAIEIEQQQEIIKHPIPVSNYNTLIKESCNPIILILVIVPDDIKEWIEIDREKTVMKRCGYWISLSGNESTENQSKITISIPSSNIFNQSSLNMIMSKIANGDMP</sequence>
<accession>A0A2T1GBZ2</accession>
<proteinExistence type="predicted"/>
<dbReference type="EMBL" id="PVWO01000226">
    <property type="protein sequence ID" value="PSB54875.1"/>
    <property type="molecule type" value="Genomic_DNA"/>
</dbReference>
<protein>
    <recommendedName>
        <fullName evidence="1">DUF4365 domain-containing protein</fullName>
    </recommendedName>
</protein>
<keyword evidence="3" id="KW-1185">Reference proteome</keyword>
<dbReference type="Proteomes" id="UP000238937">
    <property type="component" value="Unassembled WGS sequence"/>
</dbReference>
<dbReference type="AlphaFoldDB" id="A0A2T1GBZ2"/>
<comment type="caution">
    <text evidence="2">The sequence shown here is derived from an EMBL/GenBank/DDBJ whole genome shotgun (WGS) entry which is preliminary data.</text>
</comment>
<evidence type="ECO:0000313" key="2">
    <source>
        <dbReference type="EMBL" id="PSB54875.1"/>
    </source>
</evidence>
<gene>
    <name evidence="2" type="ORF">C7B77_16795</name>
</gene>
<dbReference type="OrthoDB" id="516854at2"/>
<evidence type="ECO:0000313" key="3">
    <source>
        <dbReference type="Proteomes" id="UP000238937"/>
    </source>
</evidence>
<evidence type="ECO:0000259" key="1">
    <source>
        <dbReference type="Pfam" id="PF14280"/>
    </source>
</evidence>
<dbReference type="InterPro" id="IPR025375">
    <property type="entry name" value="DUF4365"/>
</dbReference>
<dbReference type="Pfam" id="PF14280">
    <property type="entry name" value="DUF4365"/>
    <property type="match status" value="1"/>
</dbReference>
<organism evidence="2 3">
    <name type="scientific">Chamaesiphon polymorphus CCALA 037</name>
    <dbReference type="NCBI Taxonomy" id="2107692"/>
    <lineage>
        <taxon>Bacteria</taxon>
        <taxon>Bacillati</taxon>
        <taxon>Cyanobacteriota</taxon>
        <taxon>Cyanophyceae</taxon>
        <taxon>Gomontiellales</taxon>
        <taxon>Chamaesiphonaceae</taxon>
        <taxon>Chamaesiphon</taxon>
    </lineage>
</organism>
<reference evidence="2 3" key="1">
    <citation type="submission" date="2018-03" db="EMBL/GenBank/DDBJ databases">
        <title>The ancient ancestry and fast evolution of plastids.</title>
        <authorList>
            <person name="Moore K.R."/>
            <person name="Magnabosco C."/>
            <person name="Momper L."/>
            <person name="Gold D.A."/>
            <person name="Bosak T."/>
            <person name="Fournier G.P."/>
        </authorList>
    </citation>
    <scope>NUCLEOTIDE SEQUENCE [LARGE SCALE GENOMIC DNA]</scope>
    <source>
        <strain evidence="2 3">CCALA 037</strain>
    </source>
</reference>
<feature type="domain" description="DUF4365" evidence="1">
    <location>
        <begin position="15"/>
        <end position="168"/>
    </location>
</feature>
<name>A0A2T1GBZ2_9CYAN</name>